<comment type="similarity">
    <text evidence="6">Belongs to the methyltransferase superfamily. tRNA (adenine-N(6)-)-methyltransferase family.</text>
</comment>
<comment type="subcellular location">
    <subcellularLocation>
        <location evidence="6">Cytoplasm</location>
    </subcellularLocation>
</comment>
<proteinExistence type="inferred from homology"/>
<evidence type="ECO:0000256" key="3">
    <source>
        <dbReference type="ARBA" id="ARBA00022679"/>
    </source>
</evidence>
<keyword evidence="2 6" id="KW-0489">Methyltransferase</keyword>
<dbReference type="InterPro" id="IPR002052">
    <property type="entry name" value="DNA_methylase_N6_adenine_CS"/>
</dbReference>
<evidence type="ECO:0000259" key="7">
    <source>
        <dbReference type="Pfam" id="PF05175"/>
    </source>
</evidence>
<dbReference type="GO" id="GO:0008033">
    <property type="term" value="P:tRNA processing"/>
    <property type="evidence" value="ECO:0007669"/>
    <property type="project" value="UniProtKB-UniRule"/>
</dbReference>
<feature type="domain" description="Methyltransferase small" evidence="7">
    <location>
        <begin position="41"/>
        <end position="131"/>
    </location>
</feature>
<dbReference type="SUPFAM" id="SSF53335">
    <property type="entry name" value="S-adenosyl-L-methionine-dependent methyltransferases"/>
    <property type="match status" value="1"/>
</dbReference>
<dbReference type="PROSITE" id="PS01131">
    <property type="entry name" value="RRNA_A_DIMETH"/>
    <property type="match status" value="1"/>
</dbReference>
<dbReference type="InterPro" id="IPR050210">
    <property type="entry name" value="tRNA_Adenine-N(6)_MTase"/>
</dbReference>
<dbReference type="RefSeq" id="WP_073084615.1">
    <property type="nucleotide sequence ID" value="NZ_FQWS01000001.1"/>
</dbReference>
<dbReference type="Proteomes" id="UP000184522">
    <property type="component" value="Unassembled WGS sequence"/>
</dbReference>
<evidence type="ECO:0000256" key="4">
    <source>
        <dbReference type="ARBA" id="ARBA00022691"/>
    </source>
</evidence>
<name>A0A1M5P5F0_9FLAO</name>
<dbReference type="GO" id="GO:0003676">
    <property type="term" value="F:nucleic acid binding"/>
    <property type="evidence" value="ECO:0007669"/>
    <property type="project" value="InterPro"/>
</dbReference>
<dbReference type="PRINTS" id="PR00507">
    <property type="entry name" value="N12N6MTFRASE"/>
</dbReference>
<evidence type="ECO:0000256" key="5">
    <source>
        <dbReference type="ARBA" id="ARBA00022694"/>
    </source>
</evidence>
<dbReference type="STRING" id="1089305.SAMN05444148_1384"/>
<dbReference type="PROSITE" id="PS00092">
    <property type="entry name" value="N6_MTASE"/>
    <property type="match status" value="1"/>
</dbReference>
<organism evidence="8 9">
    <name type="scientific">Winogradskyella jejuensis</name>
    <dbReference type="NCBI Taxonomy" id="1089305"/>
    <lineage>
        <taxon>Bacteria</taxon>
        <taxon>Pseudomonadati</taxon>
        <taxon>Bacteroidota</taxon>
        <taxon>Flavobacteriia</taxon>
        <taxon>Flavobacteriales</taxon>
        <taxon>Flavobacteriaceae</taxon>
        <taxon>Winogradskyella</taxon>
    </lineage>
</organism>
<comment type="function">
    <text evidence="6">Specifically methylates the adenine in position 37 of tRNA(1)(Val) (anticodon cmo5UAC).</text>
</comment>
<dbReference type="InterPro" id="IPR020596">
    <property type="entry name" value="rRNA_Ade_Mease_Trfase_CS"/>
</dbReference>
<dbReference type="Pfam" id="PF05175">
    <property type="entry name" value="MTS"/>
    <property type="match status" value="1"/>
</dbReference>
<dbReference type="GO" id="GO:0005737">
    <property type="term" value="C:cytoplasm"/>
    <property type="evidence" value="ECO:0007669"/>
    <property type="project" value="UniProtKB-SubCell"/>
</dbReference>
<sequence>MSSAPFKFKQFEIKQDCCAMKIGTDSVLLGAWASVEHHPFAILDIGAGTGILSLMLAQRTNAQLIEAIEIDTNAYEQCTDNFENSPWSDRLFCYHASLLEYTEEVDDKYDSIVCNPPFYSEDYKTENASRDLARFQDAMPFEHLVYAVSKLLSENGLFSVVIPFNEEKRFIELASKFNLFPSRILHVKGDSHSNIKRSLIEFSFQKRELSISELIIENGRHNYTEDYINLTKDFYLKM</sequence>
<dbReference type="HAMAP" id="MF_01872">
    <property type="entry name" value="tRNA_methyltr_YfiC"/>
    <property type="match status" value="1"/>
</dbReference>
<dbReference type="InterPro" id="IPR007848">
    <property type="entry name" value="Small_mtfrase_dom"/>
</dbReference>
<dbReference type="AlphaFoldDB" id="A0A1M5P5F0"/>
<gene>
    <name evidence="8" type="ORF">SAMN05444148_1384</name>
</gene>
<dbReference type="GO" id="GO:0016430">
    <property type="term" value="F:tRNA (adenine-N6)-methyltransferase activity"/>
    <property type="evidence" value="ECO:0007669"/>
    <property type="project" value="UniProtKB-UniRule"/>
</dbReference>
<evidence type="ECO:0000313" key="8">
    <source>
        <dbReference type="EMBL" id="SHG96992.1"/>
    </source>
</evidence>
<keyword evidence="3 6" id="KW-0808">Transferase</keyword>
<evidence type="ECO:0000256" key="1">
    <source>
        <dbReference type="ARBA" id="ARBA00022490"/>
    </source>
</evidence>
<keyword evidence="1 6" id="KW-0963">Cytoplasm</keyword>
<keyword evidence="5 6" id="KW-0819">tRNA processing</keyword>
<dbReference type="Gene3D" id="3.40.50.150">
    <property type="entry name" value="Vaccinia Virus protein VP39"/>
    <property type="match status" value="1"/>
</dbReference>
<dbReference type="GO" id="GO:0000179">
    <property type="term" value="F:rRNA (adenine-N6,N6-)-dimethyltransferase activity"/>
    <property type="evidence" value="ECO:0007669"/>
    <property type="project" value="InterPro"/>
</dbReference>
<evidence type="ECO:0000256" key="2">
    <source>
        <dbReference type="ARBA" id="ARBA00022603"/>
    </source>
</evidence>
<dbReference type="EC" id="2.1.1.223" evidence="6"/>
<evidence type="ECO:0000313" key="9">
    <source>
        <dbReference type="Proteomes" id="UP000184522"/>
    </source>
</evidence>
<dbReference type="EMBL" id="FQWS01000001">
    <property type="protein sequence ID" value="SHG96992.1"/>
    <property type="molecule type" value="Genomic_DNA"/>
</dbReference>
<comment type="catalytic activity">
    <reaction evidence="6">
        <text>adenosine(37) in tRNA1(Val) + S-adenosyl-L-methionine = N(6)-methyladenosine(37) in tRNA1(Val) + S-adenosyl-L-homocysteine + H(+)</text>
        <dbReference type="Rhea" id="RHEA:43160"/>
        <dbReference type="Rhea" id="RHEA-COMP:10369"/>
        <dbReference type="Rhea" id="RHEA-COMP:10370"/>
        <dbReference type="ChEBI" id="CHEBI:15378"/>
        <dbReference type="ChEBI" id="CHEBI:57856"/>
        <dbReference type="ChEBI" id="CHEBI:59789"/>
        <dbReference type="ChEBI" id="CHEBI:74411"/>
        <dbReference type="ChEBI" id="CHEBI:74449"/>
        <dbReference type="EC" id="2.1.1.223"/>
    </reaction>
</comment>
<dbReference type="OrthoDB" id="5383291at2"/>
<reference evidence="9" key="1">
    <citation type="submission" date="2016-11" db="EMBL/GenBank/DDBJ databases">
        <authorList>
            <person name="Varghese N."/>
            <person name="Submissions S."/>
        </authorList>
    </citation>
    <scope>NUCLEOTIDE SEQUENCE [LARGE SCALE GENOMIC DNA]</scope>
    <source>
        <strain evidence="9">DSM 25330</strain>
    </source>
</reference>
<dbReference type="InterPro" id="IPR022882">
    <property type="entry name" value="tRNA_adenine-N6_MeTrfase"/>
</dbReference>
<dbReference type="CDD" id="cd02440">
    <property type="entry name" value="AdoMet_MTases"/>
    <property type="match status" value="1"/>
</dbReference>
<dbReference type="PANTHER" id="PTHR47739">
    <property type="entry name" value="TRNA1(VAL) (ADENINE(37)-N6)-METHYLTRANSFERASE"/>
    <property type="match status" value="1"/>
</dbReference>
<evidence type="ECO:0000256" key="6">
    <source>
        <dbReference type="HAMAP-Rule" id="MF_01872"/>
    </source>
</evidence>
<dbReference type="InterPro" id="IPR029063">
    <property type="entry name" value="SAM-dependent_MTases_sf"/>
</dbReference>
<protein>
    <recommendedName>
        <fullName evidence="6">tRNA1(Val) (adenine(37)-N6)-methyltransferase</fullName>
        <ecNumber evidence="6">2.1.1.223</ecNumber>
    </recommendedName>
    <alternativeName>
        <fullName evidence="6">tRNA m6A37 methyltransferase</fullName>
    </alternativeName>
</protein>
<keyword evidence="9" id="KW-1185">Reference proteome</keyword>
<dbReference type="PANTHER" id="PTHR47739:SF1">
    <property type="entry name" value="TRNA1(VAL) (ADENINE(37)-N6)-METHYLTRANSFERASE"/>
    <property type="match status" value="1"/>
</dbReference>
<accession>A0A1M5P5F0</accession>
<keyword evidence="4 6" id="KW-0949">S-adenosyl-L-methionine</keyword>